<dbReference type="InterPro" id="IPR042088">
    <property type="entry name" value="OligoPept_F_C"/>
</dbReference>
<evidence type="ECO:0000259" key="7">
    <source>
        <dbReference type="Pfam" id="PF01432"/>
    </source>
</evidence>
<evidence type="ECO:0000256" key="6">
    <source>
        <dbReference type="RuleBase" id="RU368091"/>
    </source>
</evidence>
<dbReference type="Proteomes" id="UP000009875">
    <property type="component" value="Unassembled WGS sequence"/>
</dbReference>
<protein>
    <recommendedName>
        <fullName evidence="6">Oligopeptidase F</fullName>
        <ecNumber evidence="6">3.4.24.-</ecNumber>
    </recommendedName>
</protein>
<accession>K9E9F8</accession>
<keyword evidence="2 6" id="KW-0479">Metal-binding</keyword>
<proteinExistence type="inferred from homology"/>
<dbReference type="Gene3D" id="1.20.140.70">
    <property type="entry name" value="Oligopeptidase f, N-terminal domain"/>
    <property type="match status" value="1"/>
</dbReference>
<keyword evidence="10" id="KW-1185">Reference proteome</keyword>
<dbReference type="Gene3D" id="1.10.1370.20">
    <property type="entry name" value="Oligoendopeptidase f, C-terminal domain"/>
    <property type="match status" value="1"/>
</dbReference>
<dbReference type="OrthoDB" id="9766487at2"/>
<dbReference type="Pfam" id="PF08439">
    <property type="entry name" value="Peptidase_M3_N"/>
    <property type="match status" value="1"/>
</dbReference>
<dbReference type="GO" id="GO:0006508">
    <property type="term" value="P:proteolysis"/>
    <property type="evidence" value="ECO:0007669"/>
    <property type="project" value="UniProtKB-KW"/>
</dbReference>
<reference evidence="9 10" key="1">
    <citation type="submission" date="2012-09" db="EMBL/GenBank/DDBJ databases">
        <title>The Genome Sequence of Alloiococcus otitis ATCC 51267.</title>
        <authorList>
            <consortium name="The Broad Institute Genome Sequencing Platform"/>
            <person name="Earl A."/>
            <person name="Ward D."/>
            <person name="Feldgarden M."/>
            <person name="Gevers D."/>
            <person name="Huys G."/>
            <person name="Walker B."/>
            <person name="Young S.K."/>
            <person name="Zeng Q."/>
            <person name="Gargeya S."/>
            <person name="Fitzgerald M."/>
            <person name="Haas B."/>
            <person name="Abouelleil A."/>
            <person name="Alvarado L."/>
            <person name="Arachchi H.M."/>
            <person name="Berlin A.M."/>
            <person name="Chapman S.B."/>
            <person name="Goldberg J."/>
            <person name="Griggs A."/>
            <person name="Gujja S."/>
            <person name="Hansen M."/>
            <person name="Howarth C."/>
            <person name="Imamovic A."/>
            <person name="Larimer J."/>
            <person name="McCowen C."/>
            <person name="Montmayeur A."/>
            <person name="Murphy C."/>
            <person name="Neiman D."/>
            <person name="Pearson M."/>
            <person name="Priest M."/>
            <person name="Roberts A."/>
            <person name="Saif S."/>
            <person name="Shea T."/>
            <person name="Sisk P."/>
            <person name="Sykes S."/>
            <person name="Wortman J."/>
            <person name="Nusbaum C."/>
            <person name="Birren B."/>
        </authorList>
    </citation>
    <scope>NUCLEOTIDE SEQUENCE [LARGE SCALE GENOMIC DNA]</scope>
    <source>
        <strain evidence="9 10">ATCC 51267</strain>
    </source>
</reference>
<dbReference type="PATRIC" id="fig|883081.3.peg.1073"/>
<dbReference type="STRING" id="883081.HMPREF9698_01071"/>
<comment type="cofactor">
    <cofactor evidence="6">
        <name>Zn(2+)</name>
        <dbReference type="ChEBI" id="CHEBI:29105"/>
    </cofactor>
    <text evidence="6">Binds 1 zinc ion.</text>
</comment>
<evidence type="ECO:0000256" key="5">
    <source>
        <dbReference type="ARBA" id="ARBA00023049"/>
    </source>
</evidence>
<dbReference type="EMBL" id="AGXA01000021">
    <property type="protein sequence ID" value="EKU93323.1"/>
    <property type="molecule type" value="Genomic_DNA"/>
</dbReference>
<dbReference type="GO" id="GO:0006518">
    <property type="term" value="P:peptide metabolic process"/>
    <property type="evidence" value="ECO:0007669"/>
    <property type="project" value="TreeGrafter"/>
</dbReference>
<dbReference type="InterPro" id="IPR001567">
    <property type="entry name" value="Pept_M3A_M3B_dom"/>
</dbReference>
<keyword evidence="1 6" id="KW-0645">Protease</keyword>
<dbReference type="NCBIfam" id="TIGR00181">
    <property type="entry name" value="pepF"/>
    <property type="match status" value="1"/>
</dbReference>
<dbReference type="HOGENOM" id="CLU_021290_1_1_9"/>
<dbReference type="InterPro" id="IPR045090">
    <property type="entry name" value="Pept_M3A_M3B"/>
</dbReference>
<dbReference type="EC" id="3.4.24.-" evidence="6"/>
<evidence type="ECO:0000256" key="2">
    <source>
        <dbReference type="ARBA" id="ARBA00022723"/>
    </source>
</evidence>
<dbReference type="SUPFAM" id="SSF55486">
    <property type="entry name" value="Metalloproteases ('zincins'), catalytic domain"/>
    <property type="match status" value="1"/>
</dbReference>
<evidence type="ECO:0000313" key="10">
    <source>
        <dbReference type="Proteomes" id="UP000009875"/>
    </source>
</evidence>
<evidence type="ECO:0000256" key="4">
    <source>
        <dbReference type="ARBA" id="ARBA00022833"/>
    </source>
</evidence>
<evidence type="ECO:0000256" key="3">
    <source>
        <dbReference type="ARBA" id="ARBA00022801"/>
    </source>
</evidence>
<dbReference type="InterPro" id="IPR004438">
    <property type="entry name" value="Peptidase_M3B"/>
</dbReference>
<keyword evidence="5 6" id="KW-0482">Metalloprotease</keyword>
<dbReference type="RefSeq" id="WP_003778125.1">
    <property type="nucleotide sequence ID" value="NZ_JH992959.1"/>
</dbReference>
<dbReference type="InterPro" id="IPR034009">
    <property type="entry name" value="M3B_PepF_4"/>
</dbReference>
<dbReference type="Pfam" id="PF01432">
    <property type="entry name" value="Peptidase_M3"/>
    <property type="match status" value="1"/>
</dbReference>
<evidence type="ECO:0000256" key="1">
    <source>
        <dbReference type="ARBA" id="ARBA00022670"/>
    </source>
</evidence>
<organism evidence="9 10">
    <name type="scientific">Alloiococcus otitis ATCC 51267</name>
    <dbReference type="NCBI Taxonomy" id="883081"/>
    <lineage>
        <taxon>Bacteria</taxon>
        <taxon>Bacillati</taxon>
        <taxon>Bacillota</taxon>
        <taxon>Bacilli</taxon>
        <taxon>Lactobacillales</taxon>
        <taxon>Carnobacteriaceae</taxon>
        <taxon>Alloiococcus</taxon>
    </lineage>
</organism>
<dbReference type="InterPro" id="IPR013647">
    <property type="entry name" value="OligopepF_N_dom"/>
</dbReference>
<comment type="similarity">
    <text evidence="6">Belongs to the peptidase M3B family.</text>
</comment>
<keyword evidence="4 6" id="KW-0862">Zinc</keyword>
<comment type="function">
    <text evidence="6">Has oligopeptidase activity and degrades a variety of small bioactive peptides.</text>
</comment>
<feature type="domain" description="Oligopeptidase F N-terminal" evidence="8">
    <location>
        <begin position="115"/>
        <end position="179"/>
    </location>
</feature>
<comment type="caution">
    <text evidence="9">The sequence shown here is derived from an EMBL/GenBank/DDBJ whole genome shotgun (WGS) entry which is preliminary data.</text>
</comment>
<dbReference type="PANTHER" id="PTHR11804:SF45">
    <property type="entry name" value="SIMILAR TO OLIGOENDOPEPTIDASE"/>
    <property type="match status" value="1"/>
</dbReference>
<keyword evidence="3 6" id="KW-0378">Hydrolase</keyword>
<evidence type="ECO:0000313" key="9">
    <source>
        <dbReference type="EMBL" id="EKU93323.1"/>
    </source>
</evidence>
<dbReference type="PANTHER" id="PTHR11804">
    <property type="entry name" value="PROTEASE M3 THIMET OLIGOPEPTIDASE-RELATED"/>
    <property type="match status" value="1"/>
</dbReference>
<evidence type="ECO:0000259" key="8">
    <source>
        <dbReference type="Pfam" id="PF08439"/>
    </source>
</evidence>
<dbReference type="CDD" id="cd09609">
    <property type="entry name" value="M3B_PepF"/>
    <property type="match status" value="1"/>
</dbReference>
<dbReference type="GO" id="GO:0004222">
    <property type="term" value="F:metalloendopeptidase activity"/>
    <property type="evidence" value="ECO:0007669"/>
    <property type="project" value="UniProtKB-UniRule"/>
</dbReference>
<sequence length="600" mass="68776">MSDKLFKRSEVDPGLKWDLTSLFQTEADFDLALEDLVKDVDQFVQKYQGKLKDPEDVLTSVKDLEAILARLQDIHQYSYLPVSVDITDSLAKDRSQKTSSIVAQVSTKLSFYNSELTLLDDQVLRKVADLDPNYQTFVENIIKLKRHQLHPKVEETLASLSPVLNSFEEIYEQARSADADYGSFLAQGREYPLNFVSYEEVYAYDESQEVRRKSYDQFNKVLGQYKNTVATNYYNHVLRDKIMANLRGFDSVFDYLLEDQDVGLDLYHRQIDMLMEDFAPVMRKYISHVKEVNGLDKITYADLKMDLDPDYTERLTLGESRDLIKQATQVLGQDYVAIMDQAYEDRWIDFASNIGKRSGAFCSQAYASHPYIMLSWSGILSDAYTLIHELGHAGQGYLAAQNQVQTAFRPSTYLIEAPSTFNELLLSDYLRKEATSPRAERSIISKMISKTYYHNFVTHLLEAAYQREVYRLIDQGKGFDADKLSQIKRQVLEDFWGDAVEIEPGAELTWMRQVHYYMGLYPYTYSAGLTLATQAFLKIKEGDIDVSAWLDFLKLGGTKKPIEAGKVAGVDLDTEKPLADTIHYLDQAVDRMIALSQEIE</sequence>
<dbReference type="AlphaFoldDB" id="K9E9F8"/>
<name>K9E9F8_9LACT</name>
<dbReference type="eggNOG" id="COG1164">
    <property type="taxonomic scope" value="Bacteria"/>
</dbReference>
<gene>
    <name evidence="9" type="ORF">HMPREF9698_01071</name>
</gene>
<feature type="domain" description="Peptidase M3A/M3B catalytic" evidence="7">
    <location>
        <begin position="202"/>
        <end position="581"/>
    </location>
</feature>
<dbReference type="GO" id="GO:0046872">
    <property type="term" value="F:metal ion binding"/>
    <property type="evidence" value="ECO:0007669"/>
    <property type="project" value="UniProtKB-UniRule"/>
</dbReference>